<feature type="chain" id="PRO_5025482351" evidence="2">
    <location>
        <begin position="24"/>
        <end position="176"/>
    </location>
</feature>
<evidence type="ECO:0000256" key="2">
    <source>
        <dbReference type="SAM" id="SignalP"/>
    </source>
</evidence>
<gene>
    <name evidence="3" type="ORF">F4Y42_03215</name>
</gene>
<proteinExistence type="predicted"/>
<protein>
    <submittedName>
        <fullName evidence="3">DUF4198 domain-containing protein</fullName>
    </submittedName>
</protein>
<dbReference type="EMBL" id="VXRG01000033">
    <property type="protein sequence ID" value="MXY92439.1"/>
    <property type="molecule type" value="Genomic_DNA"/>
</dbReference>
<organism evidence="3">
    <name type="scientific">Caldilineaceae bacterium SB0664_bin_27</name>
    <dbReference type="NCBI Taxonomy" id="2605260"/>
    <lineage>
        <taxon>Bacteria</taxon>
        <taxon>Bacillati</taxon>
        <taxon>Chloroflexota</taxon>
        <taxon>Caldilineae</taxon>
        <taxon>Caldilineales</taxon>
        <taxon>Caldilineaceae</taxon>
    </lineage>
</organism>
<evidence type="ECO:0000256" key="1">
    <source>
        <dbReference type="SAM" id="MobiDB-lite"/>
    </source>
</evidence>
<comment type="caution">
    <text evidence="3">The sequence shown here is derived from an EMBL/GenBank/DDBJ whole genome shotgun (WGS) entry which is preliminary data.</text>
</comment>
<dbReference type="AlphaFoldDB" id="A0A6B0YR16"/>
<feature type="region of interest" description="Disordered" evidence="1">
    <location>
        <begin position="25"/>
        <end position="59"/>
    </location>
</feature>
<feature type="signal peptide" evidence="2">
    <location>
        <begin position="1"/>
        <end position="23"/>
    </location>
</feature>
<dbReference type="PROSITE" id="PS51257">
    <property type="entry name" value="PROKAR_LIPOPROTEIN"/>
    <property type="match status" value="1"/>
</dbReference>
<name>A0A6B0YR16_9CHLR</name>
<keyword evidence="2" id="KW-0732">Signal</keyword>
<feature type="compositionally biased region" description="Low complexity" evidence="1">
    <location>
        <begin position="42"/>
        <end position="56"/>
    </location>
</feature>
<accession>A0A6B0YR16</accession>
<reference evidence="3" key="1">
    <citation type="submission" date="2019-09" db="EMBL/GenBank/DDBJ databases">
        <title>Characterisation of the sponge microbiome using genome-centric metagenomics.</title>
        <authorList>
            <person name="Engelberts J.P."/>
            <person name="Robbins S.J."/>
            <person name="De Goeij J.M."/>
            <person name="Aranda M."/>
            <person name="Bell S.C."/>
            <person name="Webster N.S."/>
        </authorList>
    </citation>
    <scope>NUCLEOTIDE SEQUENCE</scope>
    <source>
        <strain evidence="3">SB0664_bin_27</strain>
    </source>
</reference>
<evidence type="ECO:0000313" key="3">
    <source>
        <dbReference type="EMBL" id="MXY92439.1"/>
    </source>
</evidence>
<sequence length="176" mass="18517">MKRQAYILIAVLLFLGCSGGIPGEEQTPSLTTAGRDSREGNTSADSGAGSDSTSSSLENATGSGALTGVLLLKTEDGFKPVADVKLAIGETLSDDEGMERVVAYDPATAPVAYTDASGRFVFEDLKSGRYGLILDIVMSSFLLYQEGTLNAVLFKITDGEMTDLGNLEYSELPLSQ</sequence>